<feature type="region of interest" description="Disordered" evidence="1">
    <location>
        <begin position="214"/>
        <end position="241"/>
    </location>
</feature>
<comment type="caution">
    <text evidence="4">The sequence shown here is derived from an EMBL/GenBank/DDBJ whole genome shotgun (WGS) entry which is preliminary data.</text>
</comment>
<dbReference type="STRING" id="1650663.GCA_001486665_03285"/>
<keyword evidence="2" id="KW-0472">Membrane</keyword>
<gene>
    <name evidence="4" type="ORF">EDD77_10610</name>
</gene>
<dbReference type="Proteomes" id="UP000295184">
    <property type="component" value="Unassembled WGS sequence"/>
</dbReference>
<reference evidence="4 5" key="1">
    <citation type="submission" date="2019-03" db="EMBL/GenBank/DDBJ databases">
        <title>Genomic Encyclopedia of Type Strains, Phase IV (KMG-IV): sequencing the most valuable type-strain genomes for metagenomic binning, comparative biology and taxonomic classification.</title>
        <authorList>
            <person name="Goeker M."/>
        </authorList>
    </citation>
    <scope>NUCLEOTIDE SEQUENCE [LARGE SCALE GENOMIC DNA]</scope>
    <source>
        <strain evidence="4 5">DSM 100451</strain>
    </source>
</reference>
<dbReference type="AlphaFoldDB" id="A0A4V2QC68"/>
<evidence type="ECO:0000313" key="5">
    <source>
        <dbReference type="Proteomes" id="UP000295184"/>
    </source>
</evidence>
<proteinExistence type="predicted"/>
<feature type="signal peptide" evidence="3">
    <location>
        <begin position="1"/>
        <end position="34"/>
    </location>
</feature>
<evidence type="ECO:0000256" key="2">
    <source>
        <dbReference type="SAM" id="Phobius"/>
    </source>
</evidence>
<organism evidence="4 5">
    <name type="scientific">Allofournierella massiliensis</name>
    <dbReference type="NCBI Taxonomy" id="1650663"/>
    <lineage>
        <taxon>Bacteria</taxon>
        <taxon>Bacillati</taxon>
        <taxon>Bacillota</taxon>
        <taxon>Clostridia</taxon>
        <taxon>Eubacteriales</taxon>
        <taxon>Oscillospiraceae</taxon>
        <taxon>Allofournierella</taxon>
    </lineage>
</organism>
<protein>
    <recommendedName>
        <fullName evidence="6">Cohesin domain-containing protein</fullName>
    </recommendedName>
</protein>
<evidence type="ECO:0000313" key="4">
    <source>
        <dbReference type="EMBL" id="TCL59097.1"/>
    </source>
</evidence>
<feature type="region of interest" description="Disordered" evidence="1">
    <location>
        <begin position="176"/>
        <end position="195"/>
    </location>
</feature>
<feature type="transmembrane region" description="Helical" evidence="2">
    <location>
        <begin position="284"/>
        <end position="304"/>
    </location>
</feature>
<sequence>MPGLFSQKGELMKKVFVCAVIALAALWCGIGASAAESTAQFSATGPLKVATGEGFDVVISCITTDTPTAGVLFTLEIPENYVLQDVKPGEGIERSEFSYSSSGSELILMYLDDQGGEGGLQGGEELAVITLAAREADEGAPLVCMEVDASAVTVGGDVISQAGTLEVAKVSVEGSAVSLPEAPPSAMEEGEQKDDLLQGATGSSEVATVEEALKGETPAASSQQSEPNEEKAEIITDANGNRVQVITDGTSQEVNDITEQVLGGKPATAPQNAEEMKPQAKIPWGYVAVAGVVTACVGAGVFVWRKKRR</sequence>
<keyword evidence="2" id="KW-1133">Transmembrane helix</keyword>
<keyword evidence="3" id="KW-0732">Signal</keyword>
<evidence type="ECO:0000256" key="3">
    <source>
        <dbReference type="SAM" id="SignalP"/>
    </source>
</evidence>
<keyword evidence="2" id="KW-0812">Transmembrane</keyword>
<name>A0A4V2QC68_9FIRM</name>
<evidence type="ECO:0008006" key="6">
    <source>
        <dbReference type="Google" id="ProtNLM"/>
    </source>
</evidence>
<evidence type="ECO:0000256" key="1">
    <source>
        <dbReference type="SAM" id="MobiDB-lite"/>
    </source>
</evidence>
<feature type="chain" id="PRO_5020648141" description="Cohesin domain-containing protein" evidence="3">
    <location>
        <begin position="35"/>
        <end position="309"/>
    </location>
</feature>
<dbReference type="EMBL" id="SLUM01000006">
    <property type="protein sequence ID" value="TCL59097.1"/>
    <property type="molecule type" value="Genomic_DNA"/>
</dbReference>
<accession>A0A4V2QC68</accession>